<sequence>MFSLRHRPRTIATVLIAALVAAMTSGTPAGADPTAADGPAGAANGPAATANGPATAASGGSVANGPVANGPVAVAGSPAVANGPVANGPAATADGPTDGLAAHYPLTETAGTVVRDASGAGRDATVLGDATPAGPDGLQLGGTDGHVKLPDHLLRGLTEVSVSVQVRLAPDQATPYFIWGLGNSSGSSGNGYLFTTGNAYRTSIATGNWSTEQTTTAGRDLARGVWKTLTYTLADGTAVLYEDGVEVARNTGVTTTPAMIGNGSTTANHLGRSVYRGDRHLKGAVRDFRLYDRALTAAEAHDLGFVPVEEKARRDLASLDLGDLSAVTANLTLPTTGPYGSAIGWRSSDPRHVTDHGVVTRPAAGERPVTLTLTASAADQTRRFPVTVLPGLTDRRKVDEAAAALAVWNPQDIRGNITLPTTGLHGTRVTWRTTKKKVITETGEVTRPAHGERPERVLLLAVVESGKRKAVRLFSVTVTPLPRQQPYEGYLFGYFTGEGTATGEQVHFAASRGNDALKWDELNGGKPVLTSSLGDGGVRDPFIIRSPEGDRFFLIATDLKMHGNGNWDLVQRRGSRHIEVWESTDLVNWSEQRHVRVSPETAGNTWAPEAYYDESIGAYVVFWASKLYAADDPQHTGNTHNKMLYATTRDFRTFTEPEVWVDPGYSVIDSTVIRHGAEFYRFTKDERNNTSTTPCSKFILAEKSTRLRDTSYDFVADCIGKGSINQGEGPTVFKSNTEDRWYLFIDEFGGRGYVPFETTDLASGQWRPATGYELPSRPRHGTVLPVTKAELDRVRAAHP</sequence>
<dbReference type="Proteomes" id="UP001596220">
    <property type="component" value="Unassembled WGS sequence"/>
</dbReference>
<name>A0ABW1P3Y2_9PSEU</name>
<dbReference type="SUPFAM" id="SSF75005">
    <property type="entry name" value="Arabinanase/levansucrase/invertase"/>
    <property type="match status" value="1"/>
</dbReference>
<dbReference type="InterPro" id="IPR023296">
    <property type="entry name" value="Glyco_hydro_beta-prop_sf"/>
</dbReference>
<comment type="pathway">
    <text evidence="1">Glycan metabolism; L-arabinan degradation.</text>
</comment>
<dbReference type="Pfam" id="PF04616">
    <property type="entry name" value="Glyco_hydro_43"/>
    <property type="match status" value="1"/>
</dbReference>
<dbReference type="InterPro" id="IPR013320">
    <property type="entry name" value="ConA-like_dom_sf"/>
</dbReference>
<dbReference type="InterPro" id="IPR050727">
    <property type="entry name" value="GH43_arabinanases"/>
</dbReference>
<evidence type="ECO:0000256" key="2">
    <source>
        <dbReference type="ARBA" id="ARBA00009865"/>
    </source>
</evidence>
<dbReference type="Gene3D" id="2.115.10.20">
    <property type="entry name" value="Glycosyl hydrolase domain, family 43"/>
    <property type="match status" value="1"/>
</dbReference>
<dbReference type="Pfam" id="PF20578">
    <property type="entry name" value="aBig_2"/>
    <property type="match status" value="2"/>
</dbReference>
<feature type="chain" id="PRO_5045103219" evidence="7">
    <location>
        <begin position="32"/>
        <end position="799"/>
    </location>
</feature>
<feature type="signal peptide" evidence="7">
    <location>
        <begin position="1"/>
        <end position="31"/>
    </location>
</feature>
<evidence type="ECO:0000256" key="3">
    <source>
        <dbReference type="ARBA" id="ARBA00022729"/>
    </source>
</evidence>
<keyword evidence="6" id="KW-0326">Glycosidase</keyword>
<dbReference type="InterPro" id="IPR006558">
    <property type="entry name" value="LamG-like"/>
</dbReference>
<organism evidence="9 10">
    <name type="scientific">Saccharothrix lopnurensis</name>
    <dbReference type="NCBI Taxonomy" id="1670621"/>
    <lineage>
        <taxon>Bacteria</taxon>
        <taxon>Bacillati</taxon>
        <taxon>Actinomycetota</taxon>
        <taxon>Actinomycetes</taxon>
        <taxon>Pseudonocardiales</taxon>
        <taxon>Pseudonocardiaceae</taxon>
        <taxon>Saccharothrix</taxon>
    </lineage>
</organism>
<dbReference type="RefSeq" id="WP_380635413.1">
    <property type="nucleotide sequence ID" value="NZ_JBHSQO010000009.1"/>
</dbReference>
<evidence type="ECO:0000256" key="6">
    <source>
        <dbReference type="ARBA" id="ARBA00023295"/>
    </source>
</evidence>
<dbReference type="SMART" id="SM00560">
    <property type="entry name" value="LamGL"/>
    <property type="match status" value="1"/>
</dbReference>
<dbReference type="Pfam" id="PF13385">
    <property type="entry name" value="Laminin_G_3"/>
    <property type="match status" value="1"/>
</dbReference>
<dbReference type="InterPro" id="IPR046780">
    <property type="entry name" value="aBig_2"/>
</dbReference>
<dbReference type="PANTHER" id="PTHR43301">
    <property type="entry name" value="ARABINAN ENDO-1,5-ALPHA-L-ARABINOSIDASE"/>
    <property type="match status" value="1"/>
</dbReference>
<evidence type="ECO:0000313" key="10">
    <source>
        <dbReference type="Proteomes" id="UP001596220"/>
    </source>
</evidence>
<dbReference type="EMBL" id="JBHSQO010000009">
    <property type="protein sequence ID" value="MFC6089936.1"/>
    <property type="molecule type" value="Genomic_DNA"/>
</dbReference>
<evidence type="ECO:0000313" key="9">
    <source>
        <dbReference type="EMBL" id="MFC6089936.1"/>
    </source>
</evidence>
<dbReference type="CDD" id="cd08983">
    <property type="entry name" value="GH43_Bt3655-like"/>
    <property type="match status" value="1"/>
</dbReference>
<comment type="caution">
    <text evidence="9">The sequence shown here is derived from an EMBL/GenBank/DDBJ whole genome shotgun (WGS) entry which is preliminary data.</text>
</comment>
<reference evidence="10" key="1">
    <citation type="journal article" date="2019" name="Int. J. Syst. Evol. Microbiol.">
        <title>The Global Catalogue of Microorganisms (GCM) 10K type strain sequencing project: providing services to taxonomists for standard genome sequencing and annotation.</title>
        <authorList>
            <consortium name="The Broad Institute Genomics Platform"/>
            <consortium name="The Broad Institute Genome Sequencing Center for Infectious Disease"/>
            <person name="Wu L."/>
            <person name="Ma J."/>
        </authorList>
    </citation>
    <scope>NUCLEOTIDE SEQUENCE [LARGE SCALE GENOMIC DNA]</scope>
    <source>
        <strain evidence="10">CGMCC 4.7246</strain>
    </source>
</reference>
<accession>A0ABW1P3Y2</accession>
<evidence type="ECO:0000256" key="4">
    <source>
        <dbReference type="ARBA" id="ARBA00022801"/>
    </source>
</evidence>
<keyword evidence="5" id="KW-1015">Disulfide bond</keyword>
<keyword evidence="10" id="KW-1185">Reference proteome</keyword>
<gene>
    <name evidence="9" type="ORF">ACFP3R_11700</name>
</gene>
<evidence type="ECO:0000256" key="1">
    <source>
        <dbReference type="ARBA" id="ARBA00004834"/>
    </source>
</evidence>
<dbReference type="PANTHER" id="PTHR43301:SF3">
    <property type="entry name" value="ARABINAN ENDO-1,5-ALPHA-L-ARABINOSIDASE A-RELATED"/>
    <property type="match status" value="1"/>
</dbReference>
<keyword evidence="4" id="KW-0378">Hydrolase</keyword>
<evidence type="ECO:0000256" key="5">
    <source>
        <dbReference type="ARBA" id="ARBA00023157"/>
    </source>
</evidence>
<evidence type="ECO:0000256" key="7">
    <source>
        <dbReference type="SAM" id="SignalP"/>
    </source>
</evidence>
<proteinExistence type="inferred from homology"/>
<dbReference type="InterPro" id="IPR006710">
    <property type="entry name" value="Glyco_hydro_43"/>
</dbReference>
<dbReference type="Gene3D" id="2.60.120.200">
    <property type="match status" value="1"/>
</dbReference>
<feature type="domain" description="LamG-like jellyroll fold" evidence="8">
    <location>
        <begin position="160"/>
        <end position="298"/>
    </location>
</feature>
<evidence type="ECO:0000259" key="8">
    <source>
        <dbReference type="SMART" id="SM00560"/>
    </source>
</evidence>
<dbReference type="SUPFAM" id="SSF49899">
    <property type="entry name" value="Concanavalin A-like lectins/glucanases"/>
    <property type="match status" value="1"/>
</dbReference>
<keyword evidence="3 7" id="KW-0732">Signal</keyword>
<protein>
    <submittedName>
        <fullName evidence="9">Immunoglobulin-like domain-containing protein</fullName>
    </submittedName>
</protein>
<comment type="similarity">
    <text evidence="2">Belongs to the glycosyl hydrolase 43 family.</text>
</comment>